<protein>
    <submittedName>
        <fullName evidence="1">1403_t:CDS:1</fullName>
    </submittedName>
</protein>
<sequence length="105" mass="12488">LPLKSTFYKIQFSYNLIALLKMPKYKTIRPRIYRDKSGFISSILFKRNISARFRFHKLNILEQSDKQIKAKFATVVLQNPEEKTDIVTFKLEDVEYNRLGKNLTK</sequence>
<proteinExistence type="predicted"/>
<dbReference type="Proteomes" id="UP000789901">
    <property type="component" value="Unassembled WGS sequence"/>
</dbReference>
<name>A0ABN7XNC6_GIGMA</name>
<gene>
    <name evidence="1" type="ORF">GMARGA_LOCUS45625</name>
</gene>
<comment type="caution">
    <text evidence="1">The sequence shown here is derived from an EMBL/GenBank/DDBJ whole genome shotgun (WGS) entry which is preliminary data.</text>
</comment>
<dbReference type="EMBL" id="CAJVQB010164060">
    <property type="protein sequence ID" value="CAG8856804.1"/>
    <property type="molecule type" value="Genomic_DNA"/>
</dbReference>
<keyword evidence="2" id="KW-1185">Reference proteome</keyword>
<evidence type="ECO:0000313" key="2">
    <source>
        <dbReference type="Proteomes" id="UP000789901"/>
    </source>
</evidence>
<feature type="non-terminal residue" evidence="1">
    <location>
        <position position="105"/>
    </location>
</feature>
<evidence type="ECO:0000313" key="1">
    <source>
        <dbReference type="EMBL" id="CAG8856804.1"/>
    </source>
</evidence>
<feature type="non-terminal residue" evidence="1">
    <location>
        <position position="1"/>
    </location>
</feature>
<organism evidence="1 2">
    <name type="scientific">Gigaspora margarita</name>
    <dbReference type="NCBI Taxonomy" id="4874"/>
    <lineage>
        <taxon>Eukaryota</taxon>
        <taxon>Fungi</taxon>
        <taxon>Fungi incertae sedis</taxon>
        <taxon>Mucoromycota</taxon>
        <taxon>Glomeromycotina</taxon>
        <taxon>Glomeromycetes</taxon>
        <taxon>Diversisporales</taxon>
        <taxon>Gigasporaceae</taxon>
        <taxon>Gigaspora</taxon>
    </lineage>
</organism>
<reference evidence="1 2" key="1">
    <citation type="submission" date="2021-06" db="EMBL/GenBank/DDBJ databases">
        <authorList>
            <person name="Kallberg Y."/>
            <person name="Tangrot J."/>
            <person name="Rosling A."/>
        </authorList>
    </citation>
    <scope>NUCLEOTIDE SEQUENCE [LARGE SCALE GENOMIC DNA]</scope>
    <source>
        <strain evidence="1 2">120-4 pot B 10/14</strain>
    </source>
</reference>
<accession>A0ABN7XNC6</accession>